<dbReference type="PROSITE" id="PS01229">
    <property type="entry name" value="COF_2"/>
    <property type="match status" value="1"/>
</dbReference>
<sequence>MKYKLIVSDMDGTLLGDNHKITEENKIALSKALEKGVKIVPASGRIYNSAREHFDFLDINTPLIACNGAIIKETKTNKLIYKNNIPNDICLKIIDIFEKNEVYYQLYSENTMMCKNLSKEDQRKTKERLKNFFNDDINVHFGDDLKEEVVKHKILKIIAIDDYDMDKLKKVKEDLAQIEDIEITSSWFNNVEIMHKGVNKGEALKALINYLGIDKDDVIAFGDNYNDLPMLELAGIGVVMGNANDEVKEKGDYITAKNTEDGVAKAIYKFLKI</sequence>
<dbReference type="NCBIfam" id="TIGR00099">
    <property type="entry name" value="Cof-subfamily"/>
    <property type="match status" value="1"/>
</dbReference>
<dbReference type="PANTHER" id="PTHR10000:SF55">
    <property type="entry name" value="5-AMINO-6-(5-PHOSPHO-D-RIBITYLAMINO)URACIL PHOSPHATASE YCSE"/>
    <property type="match status" value="1"/>
</dbReference>
<dbReference type="InterPro" id="IPR036412">
    <property type="entry name" value="HAD-like_sf"/>
</dbReference>
<protein>
    <submittedName>
        <fullName evidence="1">Pyridoxal phosphate phosphatase YbhA</fullName>
        <ecNumber evidence="1">3.1.3.74</ecNumber>
    </submittedName>
</protein>
<dbReference type="InterPro" id="IPR000150">
    <property type="entry name" value="Cof"/>
</dbReference>
<keyword evidence="1" id="KW-0378">Hydrolase</keyword>
<dbReference type="AlphaFoldDB" id="A0A6N3EUM4"/>
<organism evidence="1">
    <name type="scientific">Intestinibacter bartlettii</name>
    <dbReference type="NCBI Taxonomy" id="261299"/>
    <lineage>
        <taxon>Bacteria</taxon>
        <taxon>Bacillati</taxon>
        <taxon>Bacillota</taxon>
        <taxon>Clostridia</taxon>
        <taxon>Peptostreptococcales</taxon>
        <taxon>Peptostreptococcaceae</taxon>
        <taxon>Intestinibacter</taxon>
    </lineage>
</organism>
<dbReference type="SFLD" id="SFLDG01140">
    <property type="entry name" value="C2.B:_Phosphomannomutase_and_P"/>
    <property type="match status" value="1"/>
</dbReference>
<evidence type="ECO:0000313" key="1">
    <source>
        <dbReference type="EMBL" id="VYU42323.1"/>
    </source>
</evidence>
<dbReference type="RefSeq" id="WP_024037403.1">
    <property type="nucleotide sequence ID" value="NZ_BAABYO010000001.1"/>
</dbReference>
<name>A0A6N3EUM4_9FIRM</name>
<dbReference type="SFLD" id="SFLDS00003">
    <property type="entry name" value="Haloacid_Dehalogenase"/>
    <property type="match status" value="1"/>
</dbReference>
<dbReference type="PANTHER" id="PTHR10000">
    <property type="entry name" value="PHOSPHOSERINE PHOSPHATASE"/>
    <property type="match status" value="1"/>
</dbReference>
<dbReference type="CDD" id="cd07516">
    <property type="entry name" value="HAD_Pase"/>
    <property type="match status" value="1"/>
</dbReference>
<dbReference type="Pfam" id="PF08282">
    <property type="entry name" value="Hydrolase_3"/>
    <property type="match status" value="1"/>
</dbReference>
<dbReference type="GO" id="GO:0005829">
    <property type="term" value="C:cytosol"/>
    <property type="evidence" value="ECO:0007669"/>
    <property type="project" value="TreeGrafter"/>
</dbReference>
<dbReference type="NCBIfam" id="TIGR01484">
    <property type="entry name" value="HAD-SF-IIB"/>
    <property type="match status" value="1"/>
</dbReference>
<proteinExistence type="predicted"/>
<dbReference type="InterPro" id="IPR006379">
    <property type="entry name" value="HAD-SF_hydro_IIB"/>
</dbReference>
<dbReference type="SUPFAM" id="SSF56784">
    <property type="entry name" value="HAD-like"/>
    <property type="match status" value="1"/>
</dbReference>
<dbReference type="Gene3D" id="3.30.1240.10">
    <property type="match status" value="1"/>
</dbReference>
<dbReference type="GO" id="GO:0033883">
    <property type="term" value="F:pyridoxal phosphatase activity"/>
    <property type="evidence" value="ECO:0007669"/>
    <property type="project" value="UniProtKB-EC"/>
</dbReference>
<dbReference type="EC" id="3.1.3.74" evidence="1"/>
<reference evidence="1" key="1">
    <citation type="submission" date="2019-11" db="EMBL/GenBank/DDBJ databases">
        <authorList>
            <person name="Feng L."/>
        </authorList>
    </citation>
    <scope>NUCLEOTIDE SEQUENCE</scope>
    <source>
        <strain evidence="1">IbartlettiiLFYP30</strain>
    </source>
</reference>
<dbReference type="GO" id="GO:0000287">
    <property type="term" value="F:magnesium ion binding"/>
    <property type="evidence" value="ECO:0007669"/>
    <property type="project" value="TreeGrafter"/>
</dbReference>
<dbReference type="InterPro" id="IPR023214">
    <property type="entry name" value="HAD_sf"/>
</dbReference>
<gene>
    <name evidence="1" type="primary">ybhA</name>
    <name evidence="1" type="ORF">IBLFYP30_02625</name>
</gene>
<accession>A0A6N3EUM4</accession>
<dbReference type="Gene3D" id="3.40.50.1000">
    <property type="entry name" value="HAD superfamily/HAD-like"/>
    <property type="match status" value="1"/>
</dbReference>
<dbReference type="SFLD" id="SFLDG01144">
    <property type="entry name" value="C2.B.4:_PGP_Like"/>
    <property type="match status" value="1"/>
</dbReference>
<dbReference type="EMBL" id="CACRUE010000039">
    <property type="protein sequence ID" value="VYU42323.1"/>
    <property type="molecule type" value="Genomic_DNA"/>
</dbReference>